<name>A0A3D9CV56_9FLAO</name>
<evidence type="ECO:0000313" key="3">
    <source>
        <dbReference type="Proteomes" id="UP000256769"/>
    </source>
</evidence>
<dbReference type="SUPFAM" id="SSF140731">
    <property type="entry name" value="PA2201 C-terminal domain-like"/>
    <property type="match status" value="1"/>
</dbReference>
<accession>A0A3D9CV56</accession>
<reference evidence="2 3" key="1">
    <citation type="journal article" date="2007" name="Int. J. Syst. Evol. Microbiol.">
        <title>Chryseobacterium flavum sp. nov., isolated from polluted soil.</title>
        <authorList>
            <person name="Zhou Y."/>
            <person name="Dong J."/>
            <person name="Wang X."/>
            <person name="Huang X."/>
            <person name="Zhang K.Y."/>
            <person name="Zhang Y.Q."/>
            <person name="Guo Y.F."/>
            <person name="Lai R."/>
            <person name="Li W.J."/>
        </authorList>
    </citation>
    <scope>NUCLEOTIDE SEQUENCE [LARGE SCALE GENOMIC DNA]</scope>
    <source>
        <strain evidence="2 3">KCTC 12877</strain>
    </source>
</reference>
<gene>
    <name evidence="2" type="ORF">DRF59_01190</name>
</gene>
<proteinExistence type="predicted"/>
<comment type="caution">
    <text evidence="2">The sequence shown here is derived from an EMBL/GenBank/DDBJ whole genome shotgun (WGS) entry which is preliminary data.</text>
</comment>
<dbReference type="RefSeq" id="WP_115956467.1">
    <property type="nucleotide sequence ID" value="NZ_CBCRVL010000002.1"/>
</dbReference>
<dbReference type="Pfam" id="PF08929">
    <property type="entry name" value="PoNi_C"/>
    <property type="match status" value="1"/>
</dbReference>
<dbReference type="Proteomes" id="UP000256769">
    <property type="component" value="Unassembled WGS sequence"/>
</dbReference>
<sequence length="253" mass="29851">MGFFSKIFGEDKENNSSQKIRSQYKDRKYFTKEIERIDLWMKDDEEDFQAYKQKNGKLENHHYIEACTIRLQKIQDIYSKGEDVEKISPVLDEALSFLFQADPAEFKDNSLFLKCCSLLLLLNKLEDHKTQIQNFIGAWENSSTDPEFKPIPAIYFIAGIENKAVSTNDYKPFVLLNNIINLSVQEAETAVKKYLEDWYSLYKEEAWYNSHLRDWGYSGYWAWEAGAVVKRKGLDDSGFKDNPYYPYDMVHWK</sequence>
<evidence type="ECO:0000313" key="2">
    <source>
        <dbReference type="EMBL" id="REC69508.1"/>
    </source>
</evidence>
<dbReference type="EMBL" id="QNUE01000001">
    <property type="protein sequence ID" value="REC69508.1"/>
    <property type="molecule type" value="Genomic_DNA"/>
</dbReference>
<dbReference type="Gene3D" id="1.10.3920.10">
    <property type="entry name" value="PA2201 C-terminal domain-like"/>
    <property type="match status" value="1"/>
</dbReference>
<dbReference type="InterPro" id="IPR028983">
    <property type="entry name" value="PA2201-like_C"/>
</dbReference>
<evidence type="ECO:0000259" key="1">
    <source>
        <dbReference type="Pfam" id="PF08929"/>
    </source>
</evidence>
<keyword evidence="3" id="KW-1185">Reference proteome</keyword>
<protein>
    <recommendedName>
        <fullName evidence="1">PoNi C-terminal domain-containing protein</fullName>
    </recommendedName>
</protein>
<dbReference type="OrthoDB" id="2067926at2"/>
<feature type="domain" description="PoNi C-terminal" evidence="1">
    <location>
        <begin position="164"/>
        <end position="249"/>
    </location>
</feature>
<organism evidence="2 3">
    <name type="scientific">Chryseobacterium flavum</name>
    <dbReference type="NCBI Taxonomy" id="415851"/>
    <lineage>
        <taxon>Bacteria</taxon>
        <taxon>Pseudomonadati</taxon>
        <taxon>Bacteroidota</taxon>
        <taxon>Flavobacteriia</taxon>
        <taxon>Flavobacteriales</taxon>
        <taxon>Weeksellaceae</taxon>
        <taxon>Chryseobacterium group</taxon>
        <taxon>Chryseobacterium</taxon>
    </lineage>
</organism>
<dbReference type="AlphaFoldDB" id="A0A3D9CV56"/>
<dbReference type="InterPro" id="IPR015025">
    <property type="entry name" value="PoNi_C"/>
</dbReference>